<organism evidence="2 3">
    <name type="scientific">Shewanella holmiensis</name>
    <dbReference type="NCBI Taxonomy" id="2952222"/>
    <lineage>
        <taxon>Bacteria</taxon>
        <taxon>Pseudomonadati</taxon>
        <taxon>Pseudomonadota</taxon>
        <taxon>Gammaproteobacteria</taxon>
        <taxon>Alteromonadales</taxon>
        <taxon>Shewanellaceae</taxon>
        <taxon>Shewanella</taxon>
    </lineage>
</organism>
<keyword evidence="3" id="KW-1185">Reference proteome</keyword>
<dbReference type="InterPro" id="IPR022604">
    <property type="entry name" value="DUF2955"/>
</dbReference>
<reference evidence="2" key="1">
    <citation type="journal article" date="2023" name="Int. J. Syst. Evol. Microbiol.">
        <title>&lt;i&gt;Shewanella septentrionalis&lt;/i&gt; sp. nov. and &lt;i&gt;Shewanella holmiensis&lt;/i&gt; sp. nov., isolated from Baltic Sea water and sediments.</title>
        <authorList>
            <person name="Martin-Rodriguez A.J."/>
            <person name="Thorell K."/>
            <person name="Joffre E."/>
            <person name="Jensie-Markopoulos S."/>
            <person name="Moore E.R.B."/>
            <person name="Sjoling A."/>
        </authorList>
    </citation>
    <scope>NUCLEOTIDE SEQUENCE</scope>
    <source>
        <strain evidence="2">SP1S2-7</strain>
    </source>
</reference>
<name>A0A9X2WMM5_9GAMM</name>
<keyword evidence="1" id="KW-0472">Membrane</keyword>
<evidence type="ECO:0000313" key="3">
    <source>
        <dbReference type="Proteomes" id="UP001155546"/>
    </source>
</evidence>
<dbReference type="AlphaFoldDB" id="A0A9X2WMM5"/>
<gene>
    <name evidence="2" type="ORF">NE535_09500</name>
</gene>
<proteinExistence type="predicted"/>
<protein>
    <submittedName>
        <fullName evidence="2">DUF2955 domain-containing protein</fullName>
    </submittedName>
</protein>
<dbReference type="Pfam" id="PF11168">
    <property type="entry name" value="DUF2955"/>
    <property type="match status" value="1"/>
</dbReference>
<feature type="transmembrane region" description="Helical" evidence="1">
    <location>
        <begin position="78"/>
        <end position="95"/>
    </location>
</feature>
<feature type="transmembrane region" description="Helical" evidence="1">
    <location>
        <begin position="274"/>
        <end position="291"/>
    </location>
</feature>
<feature type="transmembrane region" description="Helical" evidence="1">
    <location>
        <begin position="249"/>
        <end position="267"/>
    </location>
</feature>
<comment type="caution">
    <text evidence="2">The sequence shown here is derived from an EMBL/GenBank/DDBJ whole genome shotgun (WGS) entry which is preliminary data.</text>
</comment>
<feature type="transmembrane region" description="Helical" evidence="1">
    <location>
        <begin position="129"/>
        <end position="152"/>
    </location>
</feature>
<feature type="transmembrane region" description="Helical" evidence="1">
    <location>
        <begin position="225"/>
        <end position="243"/>
    </location>
</feature>
<feature type="transmembrane region" description="Helical" evidence="1">
    <location>
        <begin position="104"/>
        <end position="123"/>
    </location>
</feature>
<accession>A0A9X2WMM5</accession>
<feature type="transmembrane region" description="Helical" evidence="1">
    <location>
        <begin position="173"/>
        <end position="191"/>
    </location>
</feature>
<sequence length="341" mass="38100">MFRSAANPIIRLAVFPVLLLFYLQHSGASMAILAPIFTVIFLTLMPSKPPLNLLLKLLLVLLFVSFVLVFIGEVLQDTPTGYALFCWSLFFWSYYRSHNDPKDIIATLTLIVVIIMTVMNFQMGAQIDVLPWLMFKDFVIAIVVTYISFLLFPGDQKDILMDETSKEGAQTNIGLIMFKATAMCLVMVVLMGIGSTQTMLITITISSMIMIPIADDHRTYSQNKIITTVLGICFTLPVMFLFMFGVSTWMLIGVTVFCAFQLACYAIRSQCRSSIYQLMFTNFVVLTYQVIKHQGTASLSAEFLRLLSIAIAILVGALILNLTKHVAVPLVKEPPTPQADK</sequence>
<dbReference type="RefSeq" id="WP_261298407.1">
    <property type="nucleotide sequence ID" value="NZ_JAMTCD010000010.1"/>
</dbReference>
<feature type="transmembrane region" description="Helical" evidence="1">
    <location>
        <begin position="53"/>
        <end position="72"/>
    </location>
</feature>
<feature type="transmembrane region" description="Helical" evidence="1">
    <location>
        <begin position="5"/>
        <end position="23"/>
    </location>
</feature>
<dbReference type="EMBL" id="JAMTCD010000010">
    <property type="protein sequence ID" value="MCT7942023.1"/>
    <property type="molecule type" value="Genomic_DNA"/>
</dbReference>
<evidence type="ECO:0000313" key="2">
    <source>
        <dbReference type="EMBL" id="MCT7942023.1"/>
    </source>
</evidence>
<feature type="transmembrane region" description="Helical" evidence="1">
    <location>
        <begin position="303"/>
        <end position="322"/>
    </location>
</feature>
<evidence type="ECO:0000256" key="1">
    <source>
        <dbReference type="SAM" id="Phobius"/>
    </source>
</evidence>
<dbReference type="Proteomes" id="UP001155546">
    <property type="component" value="Unassembled WGS sequence"/>
</dbReference>
<keyword evidence="1" id="KW-0812">Transmembrane</keyword>
<keyword evidence="1" id="KW-1133">Transmembrane helix</keyword>